<feature type="compositionally biased region" description="Basic and acidic residues" evidence="1">
    <location>
        <begin position="1"/>
        <end position="10"/>
    </location>
</feature>
<protein>
    <submittedName>
        <fullName evidence="2">Uncharacterized protein</fullName>
    </submittedName>
</protein>
<sequence length="63" mass="6791">MDNARERQTADDTTGPPVPGRPDGPADTEETVDRLEDEVFGRAENPDPSTRTAEDAPDAEPPD</sequence>
<comment type="caution">
    <text evidence="2">The sequence shown here is derived from an EMBL/GenBank/DDBJ whole genome shotgun (WGS) entry which is preliminary data.</text>
</comment>
<gene>
    <name evidence="2" type="ORF">ACFQ34_14605</name>
</gene>
<keyword evidence="3" id="KW-1185">Reference proteome</keyword>
<reference evidence="3" key="1">
    <citation type="journal article" date="2019" name="Int. J. Syst. Evol. Microbiol.">
        <title>The Global Catalogue of Microorganisms (GCM) 10K type strain sequencing project: providing services to taxonomists for standard genome sequencing and annotation.</title>
        <authorList>
            <consortium name="The Broad Institute Genomics Platform"/>
            <consortium name="The Broad Institute Genome Sequencing Center for Infectious Disease"/>
            <person name="Wu L."/>
            <person name="Ma J."/>
        </authorList>
    </citation>
    <scope>NUCLEOTIDE SEQUENCE [LARGE SCALE GENOMIC DNA]</scope>
    <source>
        <strain evidence="3">CCUG 49018</strain>
    </source>
</reference>
<feature type="region of interest" description="Disordered" evidence="1">
    <location>
        <begin position="1"/>
        <end position="63"/>
    </location>
</feature>
<dbReference type="RefSeq" id="WP_013674479.1">
    <property type="nucleotide sequence ID" value="NZ_BAABKS010000005.1"/>
</dbReference>
<dbReference type="EMBL" id="JBHTMB010000133">
    <property type="protein sequence ID" value="MFD1234517.1"/>
    <property type="molecule type" value="Genomic_DNA"/>
</dbReference>
<accession>A0ABW3VHA8</accession>
<dbReference type="Proteomes" id="UP001597182">
    <property type="component" value="Unassembled WGS sequence"/>
</dbReference>
<proteinExistence type="predicted"/>
<feature type="compositionally biased region" description="Basic and acidic residues" evidence="1">
    <location>
        <begin position="31"/>
        <end position="45"/>
    </location>
</feature>
<evidence type="ECO:0000313" key="2">
    <source>
        <dbReference type="EMBL" id="MFD1234517.1"/>
    </source>
</evidence>
<name>A0ABW3VHA8_9PSEU</name>
<evidence type="ECO:0000256" key="1">
    <source>
        <dbReference type="SAM" id="MobiDB-lite"/>
    </source>
</evidence>
<organism evidence="2 3">
    <name type="scientific">Pseudonocardia benzenivorans</name>
    <dbReference type="NCBI Taxonomy" id="228005"/>
    <lineage>
        <taxon>Bacteria</taxon>
        <taxon>Bacillati</taxon>
        <taxon>Actinomycetota</taxon>
        <taxon>Actinomycetes</taxon>
        <taxon>Pseudonocardiales</taxon>
        <taxon>Pseudonocardiaceae</taxon>
        <taxon>Pseudonocardia</taxon>
    </lineage>
</organism>
<evidence type="ECO:0000313" key="3">
    <source>
        <dbReference type="Proteomes" id="UP001597182"/>
    </source>
</evidence>